<evidence type="ECO:0000313" key="9">
    <source>
        <dbReference type="Proteomes" id="UP000430564"/>
    </source>
</evidence>
<dbReference type="InterPro" id="IPR000836">
    <property type="entry name" value="PRTase_dom"/>
</dbReference>
<feature type="binding site" evidence="6">
    <location>
        <position position="104"/>
    </location>
    <ligand>
        <name>5-phospho-alpha-D-ribose 1-diphosphate</name>
        <dbReference type="ChEBI" id="CHEBI:58017"/>
        <note>ligand shared between dimeric partners</note>
    </ligand>
</feature>
<evidence type="ECO:0000256" key="6">
    <source>
        <dbReference type="HAMAP-Rule" id="MF_01208"/>
    </source>
</evidence>
<comment type="subunit">
    <text evidence="6">Homodimer.</text>
</comment>
<feature type="binding site" description="in other chain" evidence="6">
    <location>
        <position position="32"/>
    </location>
    <ligand>
        <name>5-phospho-alpha-D-ribose 1-diphosphate</name>
        <dbReference type="ChEBI" id="CHEBI:58017"/>
        <note>ligand shared between dimeric partners</note>
    </ligand>
</feature>
<dbReference type="InterPro" id="IPR029057">
    <property type="entry name" value="PRTase-like"/>
</dbReference>
<comment type="caution">
    <text evidence="6">Lacks conserved residue(s) required for the propagation of feature annotation.</text>
</comment>
<dbReference type="EMBL" id="WEHX01000023">
    <property type="protein sequence ID" value="KAB7661136.1"/>
    <property type="molecule type" value="Genomic_DNA"/>
</dbReference>
<dbReference type="CDD" id="cd06223">
    <property type="entry name" value="PRTases_typeI"/>
    <property type="match status" value="1"/>
</dbReference>
<proteinExistence type="inferred from homology"/>
<feature type="binding site" description="in other chain" evidence="6">
    <location>
        <begin position="126"/>
        <end position="134"/>
    </location>
    <ligand>
        <name>5-phospho-alpha-D-ribose 1-diphosphate</name>
        <dbReference type="ChEBI" id="CHEBI:58017"/>
        <note>ligand shared between dimeric partners</note>
    </ligand>
</feature>
<evidence type="ECO:0000259" key="7">
    <source>
        <dbReference type="Pfam" id="PF00156"/>
    </source>
</evidence>
<keyword evidence="3 6" id="KW-0328">Glycosyltransferase</keyword>
<evidence type="ECO:0000256" key="3">
    <source>
        <dbReference type="ARBA" id="ARBA00022676"/>
    </source>
</evidence>
<feature type="binding site" evidence="6">
    <location>
        <position position="100"/>
    </location>
    <ligand>
        <name>5-phospho-alpha-D-ribose 1-diphosphate</name>
        <dbReference type="ChEBI" id="CHEBI:58017"/>
        <note>ligand shared between dimeric partners</note>
    </ligand>
</feature>
<sequence length="224" mass="24384">MYVSPIANDILAGHLINYGAVSFMTDAPMRLKSGLVTPIYVDNRSLTGHPDAWRDIIETTCSRIAQLGLKFDIIAGVEGAGVSHAAALAYRLGKPSIFVRQCAKTYGDHSRVEGTSVKGKRVLIIEDHISTGLSLLSAVEGLKAEGAIVEDCLAITSFGIDETTKLFEKENVTCHELLDFTLVLEKAVEMGKIDEEKKLLLIDWLANPWTWAARNGLTPTGNEN</sequence>
<feature type="domain" description="Phosphoribosyltransferase" evidence="7">
    <location>
        <begin position="46"/>
        <end position="147"/>
    </location>
</feature>
<evidence type="ECO:0000256" key="2">
    <source>
        <dbReference type="ARBA" id="ARBA00011971"/>
    </source>
</evidence>
<dbReference type="GO" id="GO:0004588">
    <property type="term" value="F:orotate phosphoribosyltransferase activity"/>
    <property type="evidence" value="ECO:0007669"/>
    <property type="project" value="UniProtKB-UniRule"/>
</dbReference>
<comment type="catalytic activity">
    <reaction evidence="6">
        <text>orotidine 5'-phosphate + diphosphate = orotate + 5-phospho-alpha-D-ribose 1-diphosphate</text>
        <dbReference type="Rhea" id="RHEA:10380"/>
        <dbReference type="ChEBI" id="CHEBI:30839"/>
        <dbReference type="ChEBI" id="CHEBI:33019"/>
        <dbReference type="ChEBI" id="CHEBI:57538"/>
        <dbReference type="ChEBI" id="CHEBI:58017"/>
        <dbReference type="EC" id="2.4.2.10"/>
    </reaction>
</comment>
<dbReference type="Gene3D" id="3.40.50.2020">
    <property type="match status" value="1"/>
</dbReference>
<keyword evidence="6" id="KW-0460">Magnesium</keyword>
<reference evidence="8 9" key="1">
    <citation type="submission" date="2019-10" db="EMBL/GenBank/DDBJ databases">
        <title>Genome diversity of Sutterella seckii.</title>
        <authorList>
            <person name="Chaplin A.V."/>
            <person name="Sokolova S.R."/>
            <person name="Mosin K.A."/>
            <person name="Ivanova E.L."/>
            <person name="Kochetkova T.O."/>
            <person name="Goltsov A.Y."/>
            <person name="Trofimov D.Y."/>
            <person name="Efimov B.A."/>
        </authorList>
    </citation>
    <scope>NUCLEOTIDE SEQUENCE [LARGE SCALE GENOMIC DNA]</scope>
    <source>
        <strain evidence="8 9">ASD393</strain>
    </source>
</reference>
<gene>
    <name evidence="6" type="primary">pyrE</name>
    <name evidence="8" type="ORF">GBM95_05235</name>
</gene>
<comment type="cofactor">
    <cofactor evidence="6">
        <name>Mg(2+)</name>
        <dbReference type="ChEBI" id="CHEBI:18420"/>
    </cofactor>
</comment>
<keyword evidence="4 6" id="KW-0808">Transferase</keyword>
<dbReference type="RefSeq" id="WP_152158128.1">
    <property type="nucleotide sequence ID" value="NZ_WEHX01000023.1"/>
</dbReference>
<dbReference type="OrthoDB" id="9803963at2"/>
<dbReference type="InterPro" id="IPR023031">
    <property type="entry name" value="OPRT"/>
</dbReference>
<feature type="binding site" evidence="6">
    <location>
        <position position="130"/>
    </location>
    <ligand>
        <name>orotate</name>
        <dbReference type="ChEBI" id="CHEBI:30839"/>
    </ligand>
</feature>
<dbReference type="Proteomes" id="UP000430564">
    <property type="component" value="Unassembled WGS sequence"/>
</dbReference>
<name>A0A6I1EKJ6_9BURK</name>
<dbReference type="GO" id="GO:0044205">
    <property type="term" value="P:'de novo' UMP biosynthetic process"/>
    <property type="evidence" value="ECO:0007669"/>
    <property type="project" value="UniProtKB-UniRule"/>
</dbReference>
<comment type="similarity">
    <text evidence="6">Belongs to the purine/pyrimidine phosphoribosyltransferase family. PyrE subfamily.</text>
</comment>
<dbReference type="GO" id="GO:0019856">
    <property type="term" value="P:pyrimidine nucleobase biosynthetic process"/>
    <property type="evidence" value="ECO:0007669"/>
    <property type="project" value="TreeGrafter"/>
</dbReference>
<dbReference type="PANTHER" id="PTHR19278:SF9">
    <property type="entry name" value="URIDINE 5'-MONOPHOSPHATE SYNTHASE"/>
    <property type="match status" value="1"/>
</dbReference>
<comment type="caution">
    <text evidence="8">The sequence shown here is derived from an EMBL/GenBank/DDBJ whole genome shotgun (WGS) entry which is preliminary data.</text>
</comment>
<evidence type="ECO:0000256" key="4">
    <source>
        <dbReference type="ARBA" id="ARBA00022679"/>
    </source>
</evidence>
<dbReference type="EC" id="2.4.2.10" evidence="2 6"/>
<organism evidence="8 9">
    <name type="scientific">Sutterella seckii</name>
    <dbReference type="NCBI Taxonomy" id="1944635"/>
    <lineage>
        <taxon>Bacteria</taxon>
        <taxon>Pseudomonadati</taxon>
        <taxon>Pseudomonadota</taxon>
        <taxon>Betaproteobacteria</taxon>
        <taxon>Burkholderiales</taxon>
        <taxon>Sutterellaceae</taxon>
        <taxon>Sutterella</taxon>
    </lineage>
</organism>
<evidence type="ECO:0000313" key="8">
    <source>
        <dbReference type="EMBL" id="KAB7661136.1"/>
    </source>
</evidence>
<keyword evidence="5 6" id="KW-0665">Pyrimidine biosynthesis</keyword>
<dbReference type="HAMAP" id="MF_01208">
    <property type="entry name" value="PyrE"/>
    <property type="match status" value="1"/>
</dbReference>
<comment type="function">
    <text evidence="6">Catalyzes the transfer of a ribosyl phosphate group from 5-phosphoribose 1-diphosphate to orotate, leading to the formation of orotidine monophosphate (OMP).</text>
</comment>
<accession>A0A6I1EKJ6</accession>
<dbReference type="GO" id="GO:0000287">
    <property type="term" value="F:magnesium ion binding"/>
    <property type="evidence" value="ECO:0007669"/>
    <property type="project" value="UniProtKB-UniRule"/>
</dbReference>
<dbReference type="PANTHER" id="PTHR19278">
    <property type="entry name" value="OROTATE PHOSPHORIBOSYLTRANSFERASE"/>
    <property type="match status" value="1"/>
</dbReference>
<evidence type="ECO:0000256" key="5">
    <source>
        <dbReference type="ARBA" id="ARBA00022975"/>
    </source>
</evidence>
<evidence type="ECO:0000256" key="1">
    <source>
        <dbReference type="ARBA" id="ARBA00004889"/>
    </source>
</evidence>
<dbReference type="SUPFAM" id="SSF53271">
    <property type="entry name" value="PRTase-like"/>
    <property type="match status" value="1"/>
</dbReference>
<dbReference type="UniPathway" id="UPA00070">
    <property type="reaction ID" value="UER00119"/>
</dbReference>
<protein>
    <recommendedName>
        <fullName evidence="2 6">Orotate phosphoribosyltransferase</fullName>
        <shortName evidence="6">OPRT</shortName>
        <shortName evidence="6">OPRTase</shortName>
        <ecNumber evidence="2 6">2.4.2.10</ecNumber>
    </recommendedName>
</protein>
<dbReference type="Pfam" id="PF00156">
    <property type="entry name" value="Pribosyltran"/>
    <property type="match status" value="1"/>
</dbReference>
<dbReference type="AlphaFoldDB" id="A0A6I1EKJ6"/>
<comment type="pathway">
    <text evidence="1 6">Pyrimidine metabolism; UMP biosynthesis via de novo pathway; UMP from orotate: step 1/2.</text>
</comment>